<dbReference type="RefSeq" id="XP_018030539.1">
    <property type="nucleotide sequence ID" value="XM_018180521.1"/>
</dbReference>
<dbReference type="Proteomes" id="UP000077069">
    <property type="component" value="Unassembled WGS sequence"/>
</dbReference>
<dbReference type="GeneID" id="28764007"/>
<keyword evidence="2" id="KW-1185">Reference proteome</keyword>
<name>A0A177BXD6_9PLEO</name>
<accession>A0A177BXD6</accession>
<dbReference type="EMBL" id="KV441560">
    <property type="protein sequence ID" value="OAG00174.1"/>
    <property type="molecule type" value="Genomic_DNA"/>
</dbReference>
<sequence>MDHWKWWLRELPKSRPANGDVGIEATVEEISANSLLVAYAGVLDEHVENLKFGGRCGQYSAQDLAVIMRDLVEMAMKKDGEPPAIFDVHTMELLRGRVYSNFAQHINGSDTREKTAPAELWKWYLIFKQLQPDAKVPWNPFFVTRVSQHAASLLTYRIRVAYTALLFKHCKAADRKEVWAPLRSCRDYVENPTSAKGTFRWLAPSNTCLCAK</sequence>
<dbReference type="AlphaFoldDB" id="A0A177BXD6"/>
<dbReference type="OrthoDB" id="10678038at2759"/>
<evidence type="ECO:0000313" key="1">
    <source>
        <dbReference type="EMBL" id="OAG00174.1"/>
    </source>
</evidence>
<protein>
    <submittedName>
        <fullName evidence="1">Uncharacterized protein</fullName>
    </submittedName>
</protein>
<gene>
    <name evidence="1" type="ORF">CC84DRAFT_1180971</name>
</gene>
<proteinExistence type="predicted"/>
<reference evidence="1 2" key="1">
    <citation type="submission" date="2016-05" db="EMBL/GenBank/DDBJ databases">
        <title>Comparative analysis of secretome profiles of manganese(II)-oxidizing ascomycete fungi.</title>
        <authorList>
            <consortium name="DOE Joint Genome Institute"/>
            <person name="Zeiner C.A."/>
            <person name="Purvine S.O."/>
            <person name="Zink E.M."/>
            <person name="Wu S."/>
            <person name="Pasa-Tolic L."/>
            <person name="Chaput D.L."/>
            <person name="Haridas S."/>
            <person name="Grigoriev I.V."/>
            <person name="Santelli C.M."/>
            <person name="Hansel C.M."/>
        </authorList>
    </citation>
    <scope>NUCLEOTIDE SEQUENCE [LARGE SCALE GENOMIC DNA]</scope>
    <source>
        <strain evidence="1 2">AP3s5-JAC2a</strain>
    </source>
</reference>
<dbReference type="InParanoid" id="A0A177BXD6"/>
<evidence type="ECO:0000313" key="2">
    <source>
        <dbReference type="Proteomes" id="UP000077069"/>
    </source>
</evidence>
<organism evidence="1 2">
    <name type="scientific">Paraphaeosphaeria sporulosa</name>
    <dbReference type="NCBI Taxonomy" id="1460663"/>
    <lineage>
        <taxon>Eukaryota</taxon>
        <taxon>Fungi</taxon>
        <taxon>Dikarya</taxon>
        <taxon>Ascomycota</taxon>
        <taxon>Pezizomycotina</taxon>
        <taxon>Dothideomycetes</taxon>
        <taxon>Pleosporomycetidae</taxon>
        <taxon>Pleosporales</taxon>
        <taxon>Massarineae</taxon>
        <taxon>Didymosphaeriaceae</taxon>
        <taxon>Paraphaeosphaeria</taxon>
    </lineage>
</organism>